<dbReference type="Gene3D" id="2.40.30.170">
    <property type="match status" value="1"/>
</dbReference>
<dbReference type="InterPro" id="IPR058625">
    <property type="entry name" value="MdtA-like_BSH"/>
</dbReference>
<evidence type="ECO:0000313" key="4">
    <source>
        <dbReference type="EMBL" id="VAX01709.1"/>
    </source>
</evidence>
<keyword evidence="2" id="KW-0472">Membrane</keyword>
<proteinExistence type="predicted"/>
<accession>A0A3B1A7L7</accession>
<dbReference type="Gene3D" id="1.10.287.470">
    <property type="entry name" value="Helix hairpin bin"/>
    <property type="match status" value="1"/>
</dbReference>
<dbReference type="PANTHER" id="PTHR30469:SF12">
    <property type="entry name" value="MULTIDRUG RESISTANCE PROTEIN MDTA"/>
    <property type="match status" value="1"/>
</dbReference>
<dbReference type="EMBL" id="UOFS01000049">
    <property type="protein sequence ID" value="VAX01709.1"/>
    <property type="molecule type" value="Genomic_DNA"/>
</dbReference>
<feature type="domain" description="Multidrug resistance protein MdtA-like barrel-sandwich hybrid" evidence="3">
    <location>
        <begin position="68"/>
        <end position="209"/>
    </location>
</feature>
<keyword evidence="1" id="KW-0175">Coiled coil</keyword>
<feature type="coiled-coil region" evidence="1">
    <location>
        <begin position="109"/>
        <end position="178"/>
    </location>
</feature>
<dbReference type="InterPro" id="IPR006143">
    <property type="entry name" value="RND_pump_MFP"/>
</dbReference>
<dbReference type="GO" id="GO:1990281">
    <property type="term" value="C:efflux pump complex"/>
    <property type="evidence" value="ECO:0007669"/>
    <property type="project" value="TreeGrafter"/>
</dbReference>
<dbReference type="NCBIfam" id="TIGR01730">
    <property type="entry name" value="RND_mfp"/>
    <property type="match status" value="1"/>
</dbReference>
<reference evidence="4" key="1">
    <citation type="submission" date="2018-06" db="EMBL/GenBank/DDBJ databases">
        <authorList>
            <person name="Zhirakovskaya E."/>
        </authorList>
    </citation>
    <scope>NUCLEOTIDE SEQUENCE</scope>
</reference>
<dbReference type="PANTHER" id="PTHR30469">
    <property type="entry name" value="MULTIDRUG RESISTANCE PROTEIN MDTA"/>
    <property type="match status" value="1"/>
</dbReference>
<name>A0A3B1A7L7_9ZZZZ</name>
<evidence type="ECO:0000259" key="3">
    <source>
        <dbReference type="Pfam" id="PF25917"/>
    </source>
</evidence>
<dbReference type="Gene3D" id="2.40.50.100">
    <property type="match status" value="1"/>
</dbReference>
<keyword evidence="2" id="KW-1133">Transmembrane helix</keyword>
<keyword evidence="2" id="KW-0812">Transmembrane</keyword>
<gene>
    <name evidence="4" type="ORF">MNBD_GAMMA22-2098</name>
</gene>
<dbReference type="AlphaFoldDB" id="A0A3B1A7L7"/>
<protein>
    <submittedName>
        <fullName evidence="4">Membrane fusion protein of RND family multidrug efflux pump</fullName>
    </submittedName>
</protein>
<feature type="transmembrane region" description="Helical" evidence="2">
    <location>
        <begin position="7"/>
        <end position="26"/>
    </location>
</feature>
<evidence type="ECO:0000256" key="2">
    <source>
        <dbReference type="SAM" id="Phobius"/>
    </source>
</evidence>
<dbReference type="GO" id="GO:0015562">
    <property type="term" value="F:efflux transmembrane transporter activity"/>
    <property type="evidence" value="ECO:0007669"/>
    <property type="project" value="TreeGrafter"/>
</dbReference>
<organism evidence="4">
    <name type="scientific">hydrothermal vent metagenome</name>
    <dbReference type="NCBI Taxonomy" id="652676"/>
    <lineage>
        <taxon>unclassified sequences</taxon>
        <taxon>metagenomes</taxon>
        <taxon>ecological metagenomes</taxon>
    </lineage>
</organism>
<dbReference type="Pfam" id="PF25917">
    <property type="entry name" value="BSH_RND"/>
    <property type="match status" value="1"/>
</dbReference>
<dbReference type="Gene3D" id="2.40.420.20">
    <property type="match status" value="1"/>
</dbReference>
<evidence type="ECO:0000256" key="1">
    <source>
        <dbReference type="SAM" id="Coils"/>
    </source>
</evidence>
<dbReference type="SUPFAM" id="SSF111369">
    <property type="entry name" value="HlyD-like secretion proteins"/>
    <property type="match status" value="1"/>
</dbReference>
<sequence>MHKKQILLVLLILIVAVILVVLLFIFKPQVEKLAVVKKIASVQIETVKPATVKIPVISRGTVIPRTSVTLSAQVIGEIIKVSNNFENGGFFNKGDVLVEINPLEYQLAIHTAEAQVASAKQQLAQAKAKASQAIANLKALGAKRLKQASAYARHEPQLAEADANLKAAQASYAIAKLNLKHTKVIAPFNGRITKKHIDLGNYLTIGKPVADIYAVDFAEVRLPLSDRQLALLDQSWLYQSSSDINKRTAVILKVEFLGKHYDWPASIVRSEGMVDQRDRLVYLVAQVKDPYTIVSEYPNRPPLAFGLYVDAIIEGRAFDNIIKIPRDALRNEHHVWLATAENTLEIKKITLLHKGIDSIYISSGISTGDRIIITPLDIVTEGMKLKVINAKQNKTIELENKLDSITINSQLRNNAQ</sequence>